<sequence length="172" mass="19550">MSIRIEKLSERHAQSLFKFECDNRRFFETMVPGRGDDYYIYSHFLNNLESLLLEQENGLSIFHLIFVGHHAIAGRINLADIAMESTGRKADLGYRVGRNHLQKGIAATALKYILALSADEYEINKILAKTTNKNIASQKVLEKNGFELDSIDNEAITLNGEKLSFYNYSWAG</sequence>
<proteinExistence type="inferred from homology"/>
<gene>
    <name evidence="5" type="ORF">CUU66_07400</name>
</gene>
<organism evidence="5 6">
    <name type="scientific">Peribacillus deserti</name>
    <dbReference type="NCBI Taxonomy" id="673318"/>
    <lineage>
        <taxon>Bacteria</taxon>
        <taxon>Bacillati</taxon>
        <taxon>Bacillota</taxon>
        <taxon>Bacilli</taxon>
        <taxon>Bacillales</taxon>
        <taxon>Bacillaceae</taxon>
        <taxon>Peribacillus</taxon>
    </lineage>
</organism>
<reference evidence="5 6" key="1">
    <citation type="submission" date="2017-11" db="EMBL/GenBank/DDBJ databases">
        <title>Comparitive Functional Genomics of Dry Heat Resistant strains isolated from the Viking Spacecraft.</title>
        <authorList>
            <person name="Seuylemezian A."/>
            <person name="Cooper K."/>
            <person name="Vaishampayan P."/>
        </authorList>
    </citation>
    <scope>NUCLEOTIDE SEQUENCE [LARGE SCALE GENOMIC DNA]</scope>
    <source>
        <strain evidence="5 6">V1-29</strain>
    </source>
</reference>
<evidence type="ECO:0000259" key="4">
    <source>
        <dbReference type="Pfam" id="PF13302"/>
    </source>
</evidence>
<protein>
    <submittedName>
        <fullName evidence="5">GNAT family N-acetyltransferase</fullName>
    </submittedName>
</protein>
<dbReference type="Gene3D" id="3.40.630.30">
    <property type="match status" value="1"/>
</dbReference>
<evidence type="ECO:0000313" key="6">
    <source>
        <dbReference type="Proteomes" id="UP000234748"/>
    </source>
</evidence>
<dbReference type="AlphaFoldDB" id="A0A2N5M7Z2"/>
<dbReference type="RefSeq" id="WP_101641042.1">
    <property type="nucleotide sequence ID" value="NZ_PGUY01000021.1"/>
</dbReference>
<dbReference type="GO" id="GO:0005737">
    <property type="term" value="C:cytoplasm"/>
    <property type="evidence" value="ECO:0007669"/>
    <property type="project" value="TreeGrafter"/>
</dbReference>
<dbReference type="InterPro" id="IPR016181">
    <property type="entry name" value="Acyl_CoA_acyltransferase"/>
</dbReference>
<dbReference type="SUPFAM" id="SSF55729">
    <property type="entry name" value="Acyl-CoA N-acyltransferases (Nat)"/>
    <property type="match status" value="1"/>
</dbReference>
<keyword evidence="1 5" id="KW-0808">Transferase</keyword>
<comment type="similarity">
    <text evidence="3">Belongs to the acetyltransferase family. RimJ subfamily.</text>
</comment>
<feature type="domain" description="N-acetyltransferase" evidence="4">
    <location>
        <begin position="4"/>
        <end position="147"/>
    </location>
</feature>
<dbReference type="PANTHER" id="PTHR43792:SF8">
    <property type="entry name" value="[RIBOSOMAL PROTEIN US5]-ALANINE N-ACETYLTRANSFERASE"/>
    <property type="match status" value="1"/>
</dbReference>
<evidence type="ECO:0000256" key="3">
    <source>
        <dbReference type="ARBA" id="ARBA00038502"/>
    </source>
</evidence>
<evidence type="ECO:0000256" key="2">
    <source>
        <dbReference type="ARBA" id="ARBA00023315"/>
    </source>
</evidence>
<dbReference type="GO" id="GO:0008999">
    <property type="term" value="F:protein-N-terminal-alanine acetyltransferase activity"/>
    <property type="evidence" value="ECO:0007669"/>
    <property type="project" value="TreeGrafter"/>
</dbReference>
<evidence type="ECO:0000313" key="5">
    <source>
        <dbReference type="EMBL" id="PLT30480.1"/>
    </source>
</evidence>
<dbReference type="Pfam" id="PF13302">
    <property type="entry name" value="Acetyltransf_3"/>
    <property type="match status" value="1"/>
</dbReference>
<comment type="caution">
    <text evidence="5">The sequence shown here is derived from an EMBL/GenBank/DDBJ whole genome shotgun (WGS) entry which is preliminary data.</text>
</comment>
<dbReference type="PANTHER" id="PTHR43792">
    <property type="entry name" value="GNAT FAMILY, PUTATIVE (AFU_ORTHOLOGUE AFUA_3G00765)-RELATED-RELATED"/>
    <property type="match status" value="1"/>
</dbReference>
<accession>A0A2N5M7Z2</accession>
<dbReference type="InterPro" id="IPR051531">
    <property type="entry name" value="N-acetyltransferase"/>
</dbReference>
<keyword evidence="2" id="KW-0012">Acyltransferase</keyword>
<name>A0A2N5M7Z2_9BACI</name>
<dbReference type="Proteomes" id="UP000234748">
    <property type="component" value="Unassembled WGS sequence"/>
</dbReference>
<keyword evidence="6" id="KW-1185">Reference proteome</keyword>
<dbReference type="EMBL" id="PGUY01000021">
    <property type="protein sequence ID" value="PLT30480.1"/>
    <property type="molecule type" value="Genomic_DNA"/>
</dbReference>
<evidence type="ECO:0000256" key="1">
    <source>
        <dbReference type="ARBA" id="ARBA00022679"/>
    </source>
</evidence>
<dbReference type="OrthoDB" id="9801656at2"/>
<dbReference type="InterPro" id="IPR000182">
    <property type="entry name" value="GNAT_dom"/>
</dbReference>